<dbReference type="GO" id="GO:0006351">
    <property type="term" value="P:DNA-templated transcription"/>
    <property type="evidence" value="ECO:0007669"/>
    <property type="project" value="InterPro"/>
</dbReference>
<evidence type="ECO:0000259" key="4">
    <source>
        <dbReference type="PROSITE" id="PS50048"/>
    </source>
</evidence>
<evidence type="ECO:0000256" key="1">
    <source>
        <dbReference type="ARBA" id="ARBA00022723"/>
    </source>
</evidence>
<feature type="compositionally biased region" description="Low complexity" evidence="3">
    <location>
        <begin position="642"/>
        <end position="653"/>
    </location>
</feature>
<evidence type="ECO:0000313" key="5">
    <source>
        <dbReference type="EMBL" id="PMD42176.1"/>
    </source>
</evidence>
<dbReference type="GO" id="GO:0003677">
    <property type="term" value="F:DNA binding"/>
    <property type="evidence" value="ECO:0007669"/>
    <property type="project" value="InterPro"/>
</dbReference>
<dbReference type="GO" id="GO:0008270">
    <property type="term" value="F:zinc ion binding"/>
    <property type="evidence" value="ECO:0007669"/>
    <property type="project" value="InterPro"/>
</dbReference>
<dbReference type="PANTHER" id="PTHR46910:SF8">
    <property type="entry name" value="ZN(II)2CYS6 TRANSCRIPTION FACTOR (EUROFUNG)"/>
    <property type="match status" value="1"/>
</dbReference>
<evidence type="ECO:0000256" key="3">
    <source>
        <dbReference type="SAM" id="MobiDB-lite"/>
    </source>
</evidence>
<evidence type="ECO:0000313" key="6">
    <source>
        <dbReference type="Proteomes" id="UP000235786"/>
    </source>
</evidence>
<dbReference type="InterPro" id="IPR050987">
    <property type="entry name" value="AtrR-like"/>
</dbReference>
<name>A0A2J6RUJ6_HYAVF</name>
<gene>
    <name evidence="5" type="ORF">L207DRAFT_632004</name>
</gene>
<feature type="compositionally biased region" description="Basic and acidic residues" evidence="3">
    <location>
        <begin position="63"/>
        <end position="82"/>
    </location>
</feature>
<dbReference type="InterPro" id="IPR036864">
    <property type="entry name" value="Zn2-C6_fun-type_DNA-bd_sf"/>
</dbReference>
<dbReference type="InterPro" id="IPR007219">
    <property type="entry name" value="XnlR_reg_dom"/>
</dbReference>
<dbReference type="PROSITE" id="PS50048">
    <property type="entry name" value="ZN2_CY6_FUNGAL_2"/>
    <property type="match status" value="1"/>
</dbReference>
<sequence>MYQTPRLPTRVSTACDRCRRKKQRCDEIRPCSLCLRTNADCTADWRPPTKRKRSPEVPQPSDDVSRCAIRENQRTSSSRDNDSVNSGQIPGPGSVELSWAPTHMLESHDNSDSPQTGDFRTPAAVSDFVEGNSALAITRKIFGYQDSAAFGGRATFAIPGGDYAGVANPVSKSQPLMPISTVLGMDLPSKQACDSLLDSYFMRVHWFSLVVYEPKFRARYNKIMNTGLAHSGDHGFLLLLAMLLILGSWYRSKLDADENENPDGLRNIHEGFLRLVRERFMDLMDEDSLEFVQLSALLGSFYLYHGRPRSSFSILGAATKTAQAIGLHREPEGRHTFEDSDERKRVWWTIYTWDRFATIIYGRPLGINDRDCNVSMPSDFTEDIHFDPNIGSAGVCLSTYQKQLNMIYQIASPVLENIYRIRTSNDLQRRSELLLMICAVDESLQRWQRELPIHLAYDGIDDITNDSLTEEKMHKLQALALKLTYDNLVIIVNRPLLADRTSGDSQPDDEARAEALRDHGSERNTGNAAFKRCLDSALSISRVLKKKQLLHLARQTHLVSFLGINLFTASVVMFICALSDVLSNVSQEAKRGMARTLRLQKSLSAQASLSMQCSMILEDLVQLVLEKEREEILQSAPGNRDNNPPSINGPGSNAFIRNDAYAASSSTTSQSIEDPMGAFSDSTWNTNNDDLHVEDVHFRQSLNSLHRVFHGNALEPPYYGTGSMAPRHREVDQNPMQEAGQFEGYGMEGNGFGNANARIEDLGQFWLWDIGP</sequence>
<feature type="region of interest" description="Disordered" evidence="3">
    <location>
        <begin position="500"/>
        <end position="523"/>
    </location>
</feature>
<dbReference type="OrthoDB" id="3266505at2759"/>
<dbReference type="SUPFAM" id="SSF57701">
    <property type="entry name" value="Zn2/Cys6 DNA-binding domain"/>
    <property type="match status" value="1"/>
</dbReference>
<dbReference type="InterPro" id="IPR001138">
    <property type="entry name" value="Zn2Cys6_DnaBD"/>
</dbReference>
<dbReference type="PANTHER" id="PTHR46910">
    <property type="entry name" value="TRANSCRIPTION FACTOR PDR1"/>
    <property type="match status" value="1"/>
</dbReference>
<dbReference type="PROSITE" id="PS00463">
    <property type="entry name" value="ZN2_CY6_FUNGAL_1"/>
    <property type="match status" value="1"/>
</dbReference>
<evidence type="ECO:0000256" key="2">
    <source>
        <dbReference type="ARBA" id="ARBA00023242"/>
    </source>
</evidence>
<dbReference type="Gene3D" id="4.10.240.10">
    <property type="entry name" value="Zn(2)-C6 fungal-type DNA-binding domain"/>
    <property type="match status" value="1"/>
</dbReference>
<keyword evidence="1" id="KW-0479">Metal-binding</keyword>
<organism evidence="5 6">
    <name type="scientific">Hyaloscypha variabilis (strain UAMH 11265 / GT02V1 / F)</name>
    <name type="common">Meliniomyces variabilis</name>
    <dbReference type="NCBI Taxonomy" id="1149755"/>
    <lineage>
        <taxon>Eukaryota</taxon>
        <taxon>Fungi</taxon>
        <taxon>Dikarya</taxon>
        <taxon>Ascomycota</taxon>
        <taxon>Pezizomycotina</taxon>
        <taxon>Leotiomycetes</taxon>
        <taxon>Helotiales</taxon>
        <taxon>Hyaloscyphaceae</taxon>
        <taxon>Hyaloscypha</taxon>
        <taxon>Hyaloscypha variabilis</taxon>
    </lineage>
</organism>
<feature type="region of interest" description="Disordered" evidence="3">
    <location>
        <begin position="634"/>
        <end position="654"/>
    </location>
</feature>
<dbReference type="Pfam" id="PF00172">
    <property type="entry name" value="Zn_clus"/>
    <property type="match status" value="1"/>
</dbReference>
<dbReference type="GO" id="GO:0000981">
    <property type="term" value="F:DNA-binding transcription factor activity, RNA polymerase II-specific"/>
    <property type="evidence" value="ECO:0007669"/>
    <property type="project" value="InterPro"/>
</dbReference>
<feature type="domain" description="Zn(2)-C6 fungal-type" evidence="4">
    <location>
        <begin position="14"/>
        <end position="43"/>
    </location>
</feature>
<dbReference type="AlphaFoldDB" id="A0A2J6RUJ6"/>
<keyword evidence="2" id="KW-0539">Nucleus</keyword>
<dbReference type="Proteomes" id="UP000235786">
    <property type="component" value="Unassembled WGS sequence"/>
</dbReference>
<accession>A0A2J6RUJ6</accession>
<dbReference type="CDD" id="cd12148">
    <property type="entry name" value="fungal_TF_MHR"/>
    <property type="match status" value="1"/>
</dbReference>
<keyword evidence="6" id="KW-1185">Reference proteome</keyword>
<dbReference type="EMBL" id="KZ613943">
    <property type="protein sequence ID" value="PMD42176.1"/>
    <property type="molecule type" value="Genomic_DNA"/>
</dbReference>
<feature type="compositionally biased region" description="Basic and acidic residues" evidence="3">
    <location>
        <begin position="509"/>
        <end position="522"/>
    </location>
</feature>
<dbReference type="Pfam" id="PF04082">
    <property type="entry name" value="Fungal_trans"/>
    <property type="match status" value="1"/>
</dbReference>
<protein>
    <recommendedName>
        <fullName evidence="4">Zn(2)-C6 fungal-type domain-containing protein</fullName>
    </recommendedName>
</protein>
<feature type="region of interest" description="Disordered" evidence="3">
    <location>
        <begin position="44"/>
        <end position="97"/>
    </location>
</feature>
<reference evidence="5 6" key="1">
    <citation type="submission" date="2016-04" db="EMBL/GenBank/DDBJ databases">
        <title>A degradative enzymes factory behind the ericoid mycorrhizal symbiosis.</title>
        <authorList>
            <consortium name="DOE Joint Genome Institute"/>
            <person name="Martino E."/>
            <person name="Morin E."/>
            <person name="Grelet G."/>
            <person name="Kuo A."/>
            <person name="Kohler A."/>
            <person name="Daghino S."/>
            <person name="Barry K."/>
            <person name="Choi C."/>
            <person name="Cichocki N."/>
            <person name="Clum A."/>
            <person name="Copeland A."/>
            <person name="Hainaut M."/>
            <person name="Haridas S."/>
            <person name="Labutti K."/>
            <person name="Lindquist E."/>
            <person name="Lipzen A."/>
            <person name="Khouja H.-R."/>
            <person name="Murat C."/>
            <person name="Ohm R."/>
            <person name="Olson A."/>
            <person name="Spatafora J."/>
            <person name="Veneault-Fourrey C."/>
            <person name="Henrissat B."/>
            <person name="Grigoriev I."/>
            <person name="Martin F."/>
            <person name="Perotto S."/>
        </authorList>
    </citation>
    <scope>NUCLEOTIDE SEQUENCE [LARGE SCALE GENOMIC DNA]</scope>
    <source>
        <strain evidence="5 6">F</strain>
    </source>
</reference>
<dbReference type="SMART" id="SM00066">
    <property type="entry name" value="GAL4"/>
    <property type="match status" value="1"/>
</dbReference>
<dbReference type="SMART" id="SM00906">
    <property type="entry name" value="Fungal_trans"/>
    <property type="match status" value="1"/>
</dbReference>
<proteinExistence type="predicted"/>
<dbReference type="STRING" id="1149755.A0A2J6RUJ6"/>
<dbReference type="CDD" id="cd00067">
    <property type="entry name" value="GAL4"/>
    <property type="match status" value="1"/>
</dbReference>